<evidence type="ECO:0000256" key="1">
    <source>
        <dbReference type="SAM" id="Phobius"/>
    </source>
</evidence>
<dbReference type="EMBL" id="CP073078">
    <property type="protein sequence ID" value="QUD86999.1"/>
    <property type="molecule type" value="Genomic_DNA"/>
</dbReference>
<keyword evidence="1" id="KW-1133">Transmembrane helix</keyword>
<keyword evidence="1" id="KW-0812">Transmembrane</keyword>
<reference evidence="2" key="1">
    <citation type="submission" date="2021-04" db="EMBL/GenBank/DDBJ databases">
        <title>The complete genome sequence of Caulobacter sp. S6.</title>
        <authorList>
            <person name="Tang Y."/>
            <person name="Ouyang W."/>
            <person name="Liu Q."/>
            <person name="Huang B."/>
            <person name="Guo Z."/>
            <person name="Lei P."/>
        </authorList>
    </citation>
    <scope>NUCLEOTIDE SEQUENCE</scope>
    <source>
        <strain evidence="2">S6</strain>
    </source>
</reference>
<proteinExistence type="predicted"/>
<dbReference type="AlphaFoldDB" id="A0A975ITZ9"/>
<evidence type="ECO:0000313" key="2">
    <source>
        <dbReference type="EMBL" id="QUD86999.1"/>
    </source>
</evidence>
<keyword evidence="3" id="KW-1185">Reference proteome</keyword>
<feature type="transmembrane region" description="Helical" evidence="1">
    <location>
        <begin position="30"/>
        <end position="51"/>
    </location>
</feature>
<keyword evidence="1" id="KW-0472">Membrane</keyword>
<dbReference type="KEGG" id="caul:KCG34_18275"/>
<organism evidence="2 3">
    <name type="scientific">Phenylobacterium montanum</name>
    <dbReference type="NCBI Taxonomy" id="2823693"/>
    <lineage>
        <taxon>Bacteria</taxon>
        <taxon>Pseudomonadati</taxon>
        <taxon>Pseudomonadota</taxon>
        <taxon>Alphaproteobacteria</taxon>
        <taxon>Caulobacterales</taxon>
        <taxon>Caulobacteraceae</taxon>
        <taxon>Phenylobacterium</taxon>
    </lineage>
</organism>
<protein>
    <submittedName>
        <fullName evidence="2">Uncharacterized protein</fullName>
    </submittedName>
</protein>
<sequence>MKPALHHPDTHAHSDHHAKSWKVAELFEKYLGAAIAIGVIVLLAGLFYALTSTGSGTPTWMR</sequence>
<evidence type="ECO:0000313" key="3">
    <source>
        <dbReference type="Proteomes" id="UP000676409"/>
    </source>
</evidence>
<dbReference type="Proteomes" id="UP000676409">
    <property type="component" value="Chromosome"/>
</dbReference>
<name>A0A975ITZ9_9CAUL</name>
<accession>A0A975ITZ9</accession>
<dbReference type="RefSeq" id="WP_211937051.1">
    <property type="nucleotide sequence ID" value="NZ_CP073078.1"/>
</dbReference>
<gene>
    <name evidence="2" type="ORF">KCG34_18275</name>
</gene>